<keyword evidence="3" id="KW-1185">Reference proteome</keyword>
<protein>
    <submittedName>
        <fullName evidence="2">Uncharacterized protein</fullName>
    </submittedName>
</protein>
<dbReference type="Proteomes" id="UP001565368">
    <property type="component" value="Unassembled WGS sequence"/>
</dbReference>
<accession>A0ABR3QAR5</accession>
<dbReference type="GeneID" id="95983829"/>
<dbReference type="RefSeq" id="XP_069211763.1">
    <property type="nucleotide sequence ID" value="XM_069351377.1"/>
</dbReference>
<feature type="compositionally biased region" description="Basic and acidic residues" evidence="1">
    <location>
        <begin position="1"/>
        <end position="14"/>
    </location>
</feature>
<gene>
    <name evidence="2" type="ORF">Q8F55_002786</name>
</gene>
<feature type="region of interest" description="Disordered" evidence="1">
    <location>
        <begin position="1"/>
        <end position="77"/>
    </location>
</feature>
<name>A0ABR3QAR5_9TREE</name>
<evidence type="ECO:0000313" key="3">
    <source>
        <dbReference type="Proteomes" id="UP001565368"/>
    </source>
</evidence>
<dbReference type="EMBL" id="JBBXJM010000002">
    <property type="protein sequence ID" value="KAL1411819.1"/>
    <property type="molecule type" value="Genomic_DNA"/>
</dbReference>
<evidence type="ECO:0000256" key="1">
    <source>
        <dbReference type="SAM" id="MobiDB-lite"/>
    </source>
</evidence>
<feature type="compositionally biased region" description="Low complexity" evidence="1">
    <location>
        <begin position="15"/>
        <end position="47"/>
    </location>
</feature>
<feature type="region of interest" description="Disordered" evidence="1">
    <location>
        <begin position="284"/>
        <end position="321"/>
    </location>
</feature>
<sequence length="391" mass="40045">MADDSGREREHDHGAGAAPPADDPATSPTPSTRRGPPLALQLPSLPLTGSALDLPSLLPDEPKTPGTPLPNPSLPTRTLPLPALRALAARRGDFTHFPSVSLTPAPGGGRHTVIHRAVPVAPGFVPSTTAGDTASAVDGTTLLFGADLAAALVIRLAEAGARPGSPLASSPRKVPEAWWAWGVPSIRAAALSALFGDEREQDEPMAALAWEGGEFGVLDGRGSRFAFAPAFGEAELVQIKAAVLEALGARAAAAQREESAHAADPFAASAHARAEFDVDNGFAGLGLPPPRSSAELLRTPPSPTKLASAATSPRTSGELLRSSAELLRSSAELLRSSADLPPATTAKLADSDDPDVSPTPAPHSPRQRRSTLGGISFLSLGAAVGIGRKKK</sequence>
<comment type="caution">
    <text evidence="2">The sequence shown here is derived from an EMBL/GenBank/DDBJ whole genome shotgun (WGS) entry which is preliminary data.</text>
</comment>
<reference evidence="2 3" key="1">
    <citation type="submission" date="2023-08" db="EMBL/GenBank/DDBJ databases">
        <title>Annotated Genome Sequence of Vanrija albida AlHP1.</title>
        <authorList>
            <person name="Herzog R."/>
        </authorList>
    </citation>
    <scope>NUCLEOTIDE SEQUENCE [LARGE SCALE GENOMIC DNA]</scope>
    <source>
        <strain evidence="2 3">AlHP1</strain>
    </source>
</reference>
<proteinExistence type="predicted"/>
<organism evidence="2 3">
    <name type="scientific">Vanrija albida</name>
    <dbReference type="NCBI Taxonomy" id="181172"/>
    <lineage>
        <taxon>Eukaryota</taxon>
        <taxon>Fungi</taxon>
        <taxon>Dikarya</taxon>
        <taxon>Basidiomycota</taxon>
        <taxon>Agaricomycotina</taxon>
        <taxon>Tremellomycetes</taxon>
        <taxon>Trichosporonales</taxon>
        <taxon>Trichosporonaceae</taxon>
        <taxon>Vanrija</taxon>
    </lineage>
</organism>
<evidence type="ECO:0000313" key="2">
    <source>
        <dbReference type="EMBL" id="KAL1411819.1"/>
    </source>
</evidence>
<feature type="region of interest" description="Disordered" evidence="1">
    <location>
        <begin position="336"/>
        <end position="374"/>
    </location>
</feature>